<gene>
    <name evidence="1" type="ORF">LCPAC201_01160</name>
</gene>
<dbReference type="Pfam" id="PF03567">
    <property type="entry name" value="Sulfotransfer_2"/>
    <property type="match status" value="1"/>
</dbReference>
<dbReference type="InterPro" id="IPR027417">
    <property type="entry name" value="P-loop_NTPase"/>
</dbReference>
<dbReference type="SUPFAM" id="SSF52540">
    <property type="entry name" value="P-loop containing nucleoside triphosphate hydrolases"/>
    <property type="match status" value="1"/>
</dbReference>
<keyword evidence="1" id="KW-0808">Transferase</keyword>
<dbReference type="GO" id="GO:0008146">
    <property type="term" value="F:sulfotransferase activity"/>
    <property type="evidence" value="ECO:0007669"/>
    <property type="project" value="InterPro"/>
</dbReference>
<accession>A0A481Z5J6</accession>
<evidence type="ECO:0000313" key="1">
    <source>
        <dbReference type="EMBL" id="QBK90815.1"/>
    </source>
</evidence>
<dbReference type="Gene3D" id="3.40.50.300">
    <property type="entry name" value="P-loop containing nucleotide triphosphate hydrolases"/>
    <property type="match status" value="1"/>
</dbReference>
<dbReference type="InterPro" id="IPR005331">
    <property type="entry name" value="Sulfotransferase"/>
</dbReference>
<reference evidence="1" key="1">
    <citation type="journal article" date="2019" name="MBio">
        <title>Virus Genomes from Deep Sea Sediments Expand the Ocean Megavirome and Support Independent Origins of Viral Gigantism.</title>
        <authorList>
            <person name="Backstrom D."/>
            <person name="Yutin N."/>
            <person name="Jorgensen S.L."/>
            <person name="Dharamshi J."/>
            <person name="Homa F."/>
            <person name="Zaremba-Niedwiedzka K."/>
            <person name="Spang A."/>
            <person name="Wolf Y.I."/>
            <person name="Koonin E.V."/>
            <person name="Ettema T.J."/>
        </authorList>
    </citation>
    <scope>NUCLEOTIDE SEQUENCE</scope>
</reference>
<dbReference type="GO" id="GO:0016020">
    <property type="term" value="C:membrane"/>
    <property type="evidence" value="ECO:0007669"/>
    <property type="project" value="InterPro"/>
</dbReference>
<proteinExistence type="predicted"/>
<organism evidence="1">
    <name type="scientific">Pithovirus LCPAC201</name>
    <dbReference type="NCBI Taxonomy" id="2506591"/>
    <lineage>
        <taxon>Viruses</taxon>
        <taxon>Pithoviruses</taxon>
    </lineage>
</organism>
<dbReference type="EMBL" id="MK500499">
    <property type="protein sequence ID" value="QBK90815.1"/>
    <property type="molecule type" value="Genomic_DNA"/>
</dbReference>
<name>A0A481Z5J6_9VIRU</name>
<protein>
    <submittedName>
        <fullName evidence="1">Sulfotransferase family protein</fullName>
    </submittedName>
</protein>
<sequence>MLIVESDGLFMVFIHIPKTAGTTLRQILELSLKIHFAKPNSSRSNSSKAKSSSENIEIMRDLKEKAQPRVICYGYWNISDGIDLAHVPFRFFQNYYPPNPDWIGNLGKSSETKRFDRRVRTDHIKVANLLQPVNGNDLISRSERLVRKTQTKRKDTDKSRFIWITCVRNPYARIYSAYCWHKKEKRLPSSPEGFRFFLIVKLREIVKNYNQSFIENRPPSPEYIHFIPMWMMVSDRDGIPKVDHIIRQEEFDQQVPALLKKLNLPIPNKYSNIHCRNKSPPPSYDYLKYYDQETLELIETLYSRDFELFGYRRLAKI</sequence>